<dbReference type="EMBL" id="JAHQIW010000178">
    <property type="protein sequence ID" value="KAJ1346472.1"/>
    <property type="molecule type" value="Genomic_DNA"/>
</dbReference>
<protein>
    <submittedName>
        <fullName evidence="1">Uncharacterized protein</fullName>
    </submittedName>
</protein>
<organism evidence="1 2">
    <name type="scientific">Parelaphostrongylus tenuis</name>
    <name type="common">Meningeal worm</name>
    <dbReference type="NCBI Taxonomy" id="148309"/>
    <lineage>
        <taxon>Eukaryota</taxon>
        <taxon>Metazoa</taxon>
        <taxon>Ecdysozoa</taxon>
        <taxon>Nematoda</taxon>
        <taxon>Chromadorea</taxon>
        <taxon>Rhabditida</taxon>
        <taxon>Rhabditina</taxon>
        <taxon>Rhabditomorpha</taxon>
        <taxon>Strongyloidea</taxon>
        <taxon>Metastrongylidae</taxon>
        <taxon>Parelaphostrongylus</taxon>
    </lineage>
</organism>
<sequence>MDEIFRTFDICFPNLANPFNQYSHVALKPTRKYVYYKCYGDSFWEIRQYGVNFIDPGGRELDWPEERN</sequence>
<name>A0AAD5LTE9_PARTN</name>
<keyword evidence="2" id="KW-1185">Reference proteome</keyword>
<evidence type="ECO:0000313" key="1">
    <source>
        <dbReference type="EMBL" id="KAJ1346472.1"/>
    </source>
</evidence>
<dbReference type="Proteomes" id="UP001196413">
    <property type="component" value="Unassembled WGS sequence"/>
</dbReference>
<reference evidence="1" key="1">
    <citation type="submission" date="2021-06" db="EMBL/GenBank/DDBJ databases">
        <title>Parelaphostrongylus tenuis whole genome reference sequence.</title>
        <authorList>
            <person name="Garwood T.J."/>
            <person name="Larsen P.A."/>
            <person name="Fountain-Jones N.M."/>
            <person name="Garbe J.R."/>
            <person name="Macchietto M.G."/>
            <person name="Kania S.A."/>
            <person name="Gerhold R.W."/>
            <person name="Richards J.E."/>
            <person name="Wolf T.M."/>
        </authorList>
    </citation>
    <scope>NUCLEOTIDE SEQUENCE</scope>
    <source>
        <strain evidence="1">MNPRO001-30</strain>
        <tissue evidence="1">Meninges</tissue>
    </source>
</reference>
<accession>A0AAD5LTE9</accession>
<gene>
    <name evidence="1" type="ORF">KIN20_001262</name>
</gene>
<dbReference type="AlphaFoldDB" id="A0AAD5LTE9"/>
<evidence type="ECO:0000313" key="2">
    <source>
        <dbReference type="Proteomes" id="UP001196413"/>
    </source>
</evidence>
<proteinExistence type="predicted"/>
<comment type="caution">
    <text evidence="1">The sequence shown here is derived from an EMBL/GenBank/DDBJ whole genome shotgun (WGS) entry which is preliminary data.</text>
</comment>